<accession>A0AA86VJG0</accession>
<proteinExistence type="predicted"/>
<reference evidence="1" key="1">
    <citation type="submission" date="2023-10" db="EMBL/GenBank/DDBJ databases">
        <authorList>
            <person name="Domelevo Entfellner J.-B."/>
        </authorList>
    </citation>
    <scope>NUCLEOTIDE SEQUENCE</scope>
</reference>
<evidence type="ECO:0000313" key="1">
    <source>
        <dbReference type="EMBL" id="CAJ1950481.1"/>
    </source>
</evidence>
<gene>
    <name evidence="1" type="ORF">AYBTSS11_LOCUS14278</name>
</gene>
<dbReference type="Gramene" id="rna-AYBTSS11_LOCUS14278">
    <property type="protein sequence ID" value="CAJ1950481.1"/>
    <property type="gene ID" value="gene-AYBTSS11_LOCUS14278"/>
</dbReference>
<dbReference type="AlphaFoldDB" id="A0AA86VJG0"/>
<protein>
    <submittedName>
        <fullName evidence="1">Uncharacterized protein</fullName>
    </submittedName>
</protein>
<evidence type="ECO:0000313" key="2">
    <source>
        <dbReference type="Proteomes" id="UP001189624"/>
    </source>
</evidence>
<dbReference type="EMBL" id="OY731401">
    <property type="protein sequence ID" value="CAJ1950481.1"/>
    <property type="molecule type" value="Genomic_DNA"/>
</dbReference>
<sequence length="82" mass="9378">MADRIPDLVSRLMNTFSLLPKFNPKWAWVHNSECDCVKLKRDNIAGKASTRANQTFTRRMFHESESLAGEGFQEGLAKRKHG</sequence>
<dbReference type="Proteomes" id="UP001189624">
    <property type="component" value="Chromosome 4"/>
</dbReference>
<name>A0AA86VJG0_9FABA</name>
<organism evidence="1 2">
    <name type="scientific">Sphenostylis stenocarpa</name>
    <dbReference type="NCBI Taxonomy" id="92480"/>
    <lineage>
        <taxon>Eukaryota</taxon>
        <taxon>Viridiplantae</taxon>
        <taxon>Streptophyta</taxon>
        <taxon>Embryophyta</taxon>
        <taxon>Tracheophyta</taxon>
        <taxon>Spermatophyta</taxon>
        <taxon>Magnoliopsida</taxon>
        <taxon>eudicotyledons</taxon>
        <taxon>Gunneridae</taxon>
        <taxon>Pentapetalae</taxon>
        <taxon>rosids</taxon>
        <taxon>fabids</taxon>
        <taxon>Fabales</taxon>
        <taxon>Fabaceae</taxon>
        <taxon>Papilionoideae</taxon>
        <taxon>50 kb inversion clade</taxon>
        <taxon>NPAAA clade</taxon>
        <taxon>indigoferoid/millettioid clade</taxon>
        <taxon>Phaseoleae</taxon>
        <taxon>Sphenostylis</taxon>
    </lineage>
</organism>
<keyword evidence="2" id="KW-1185">Reference proteome</keyword>